<dbReference type="GO" id="GO:0005789">
    <property type="term" value="C:endoplasmic reticulum membrane"/>
    <property type="evidence" value="ECO:0007669"/>
    <property type="project" value="UniProtKB-SubCell"/>
</dbReference>
<proteinExistence type="predicted"/>
<dbReference type="PANTHER" id="PTHR13036">
    <property type="entry name" value="BETA1,4 MANNOSYLTRANSFERASE"/>
    <property type="match status" value="1"/>
</dbReference>
<evidence type="ECO:0000256" key="3">
    <source>
        <dbReference type="ARBA" id="ARBA00012611"/>
    </source>
</evidence>
<evidence type="ECO:0000256" key="1">
    <source>
        <dbReference type="ARBA" id="ARBA00004389"/>
    </source>
</evidence>
<evidence type="ECO:0000256" key="9">
    <source>
        <dbReference type="ARBA" id="ARBA00022989"/>
    </source>
</evidence>
<comment type="subcellular location">
    <subcellularLocation>
        <location evidence="1">Endoplasmic reticulum membrane</location>
        <topology evidence="1">Single-pass membrane protein</topology>
    </subcellularLocation>
</comment>
<dbReference type="EMBL" id="JBCAWK010000006">
    <property type="protein sequence ID" value="KAK8854941.1"/>
    <property type="molecule type" value="Genomic_DNA"/>
</dbReference>
<dbReference type="InterPro" id="IPR026051">
    <property type="entry name" value="ALG1-like"/>
</dbReference>
<keyword evidence="9 12" id="KW-1133">Transmembrane helix</keyword>
<evidence type="ECO:0000256" key="6">
    <source>
        <dbReference type="ARBA" id="ARBA00022679"/>
    </source>
</evidence>
<feature type="transmembrane region" description="Helical" evidence="12">
    <location>
        <begin position="36"/>
        <end position="57"/>
    </location>
</feature>
<protein>
    <recommendedName>
        <fullName evidence="4">Chitobiosyldiphosphodolichol beta-mannosyltransferase</fullName>
        <ecNumber evidence="3">2.4.1.142</ecNumber>
    </recommendedName>
</protein>
<dbReference type="Proteomes" id="UP001388673">
    <property type="component" value="Unassembled WGS sequence"/>
</dbReference>
<keyword evidence="14" id="KW-1185">Reference proteome</keyword>
<dbReference type="GeneID" id="92180938"/>
<dbReference type="SUPFAM" id="SSF53756">
    <property type="entry name" value="UDP-Glycosyltransferase/glycogen phosphorylase"/>
    <property type="match status" value="1"/>
</dbReference>
<gene>
    <name evidence="13" type="ORF">IAR55_003680</name>
</gene>
<evidence type="ECO:0000313" key="14">
    <source>
        <dbReference type="Proteomes" id="UP001388673"/>
    </source>
</evidence>
<dbReference type="AlphaFoldDB" id="A0AAW0YZI8"/>
<name>A0AAW0YZI8_9TREE</name>
<evidence type="ECO:0000256" key="2">
    <source>
        <dbReference type="ARBA" id="ARBA00004922"/>
    </source>
</evidence>
<dbReference type="RefSeq" id="XP_066803179.1">
    <property type="nucleotide sequence ID" value="XM_066946787.1"/>
</dbReference>
<dbReference type="GO" id="GO:0004578">
    <property type="term" value="F:chitobiosyldiphosphodolichol beta-mannosyltransferase activity"/>
    <property type="evidence" value="ECO:0007669"/>
    <property type="project" value="UniProtKB-EC"/>
</dbReference>
<evidence type="ECO:0000256" key="11">
    <source>
        <dbReference type="ARBA" id="ARBA00024899"/>
    </source>
</evidence>
<keyword evidence="7 12" id="KW-0812">Transmembrane</keyword>
<keyword evidence="6" id="KW-0808">Transferase</keyword>
<organism evidence="13 14">
    <name type="scientific">Kwoniella newhampshirensis</name>
    <dbReference type="NCBI Taxonomy" id="1651941"/>
    <lineage>
        <taxon>Eukaryota</taxon>
        <taxon>Fungi</taxon>
        <taxon>Dikarya</taxon>
        <taxon>Basidiomycota</taxon>
        <taxon>Agaricomycotina</taxon>
        <taxon>Tremellomycetes</taxon>
        <taxon>Tremellales</taxon>
        <taxon>Cryptococcaceae</taxon>
        <taxon>Kwoniella</taxon>
    </lineage>
</organism>
<dbReference type="PANTHER" id="PTHR13036:SF0">
    <property type="entry name" value="CHITOBIOSYLDIPHOSPHODOLICHOL BETA-MANNOSYLTRANSFERASE"/>
    <property type="match status" value="1"/>
</dbReference>
<evidence type="ECO:0000256" key="4">
    <source>
        <dbReference type="ARBA" id="ARBA00015841"/>
    </source>
</evidence>
<evidence type="ECO:0000256" key="7">
    <source>
        <dbReference type="ARBA" id="ARBA00022692"/>
    </source>
</evidence>
<comment type="caution">
    <text evidence="13">The sequence shown here is derived from an EMBL/GenBank/DDBJ whole genome shotgun (WGS) entry which is preliminary data.</text>
</comment>
<evidence type="ECO:0000313" key="13">
    <source>
        <dbReference type="EMBL" id="KAK8854941.1"/>
    </source>
</evidence>
<keyword evidence="10 12" id="KW-0472">Membrane</keyword>
<accession>A0AAW0YZI8</accession>
<evidence type="ECO:0000256" key="12">
    <source>
        <dbReference type="SAM" id="Phobius"/>
    </source>
</evidence>
<comment type="pathway">
    <text evidence="2">Protein modification; protein glycosylation.</text>
</comment>
<dbReference type="KEGG" id="kne:92180938"/>
<keyword evidence="5" id="KW-0328">Glycosyltransferase</keyword>
<sequence>MNNLFPSMDNFWSYDNPVFGQAIYKPVNNPDAISPILIISIFLLIVTPYTVFFVLLIRRGVSRPSRHRTATVLVLGDVGRSPRMMYHADSLSKHGWQTFLVGYGDTPPIPSLLENPLIQLIKLAQGPTLLGKLPWVLRAPLRVLIQMYSVIKICIWTIPFNTEVLLVQNPPSIPTLALAQLVSAVSGSRLIIDWHNTGYSILSMRVGKRSPLVKIAEWFEKTFGQSAFAHLFVTRALEEYLVRDWNLFGRTAVLHDRPPPNFRRTETMIQHELFNRLTPKLSPPLSSSSSLPNIEDPNSTLFTQISPSNLAVIRKDRPALIVSSTSWTADEDFSLLITALDHYQLQLNSKSRSSLLPKLLVIITGLGALRPSFEKTVAERERSGKWKDIFVRCVFLPARDYPTLLGCADLGVSLHSSSSGRDLPMKVVDMFGCGVPVLARKFECIAELVQEDKNGLIFETGEEMGYQLVDVLTSFPASQKLDKLRSYFDPASPHMPRRRATMIGGNEELDEWNTWEDNWDRVVYEGILSPIKR</sequence>
<dbReference type="Gene3D" id="3.40.50.2000">
    <property type="entry name" value="Glycogen Phosphorylase B"/>
    <property type="match status" value="1"/>
</dbReference>
<comment type="function">
    <text evidence="11">Participates in the formation of the lipid-linked precursor oligosaccharide for N-glycosylation. Involved in assembling the dolichol-pyrophosphate-GlcNAc(2)-Man(5) intermediate on the cytoplasmic surface of the ER.</text>
</comment>
<keyword evidence="8" id="KW-0256">Endoplasmic reticulum</keyword>
<evidence type="ECO:0000256" key="10">
    <source>
        <dbReference type="ARBA" id="ARBA00023136"/>
    </source>
</evidence>
<dbReference type="EC" id="2.4.1.142" evidence="3"/>
<reference evidence="13 14" key="1">
    <citation type="journal article" date="2024" name="bioRxiv">
        <title>Comparative genomics of Cryptococcus and Kwoniella reveals pathogenesis evolution and contrasting karyotype dynamics via intercentromeric recombination or chromosome fusion.</title>
        <authorList>
            <person name="Coelho M.A."/>
            <person name="David-Palma M."/>
            <person name="Shea T."/>
            <person name="Bowers K."/>
            <person name="McGinley-Smith S."/>
            <person name="Mohammad A.W."/>
            <person name="Gnirke A."/>
            <person name="Yurkov A.M."/>
            <person name="Nowrousian M."/>
            <person name="Sun S."/>
            <person name="Cuomo C.A."/>
            <person name="Heitman J."/>
        </authorList>
    </citation>
    <scope>NUCLEOTIDE SEQUENCE [LARGE SCALE GENOMIC DNA]</scope>
    <source>
        <strain evidence="13 14">CBS 13917</strain>
    </source>
</reference>
<evidence type="ECO:0000256" key="5">
    <source>
        <dbReference type="ARBA" id="ARBA00022676"/>
    </source>
</evidence>
<evidence type="ECO:0000256" key="8">
    <source>
        <dbReference type="ARBA" id="ARBA00022824"/>
    </source>
</evidence>